<dbReference type="SUPFAM" id="SSF51419">
    <property type="entry name" value="PLP-binding barrel"/>
    <property type="match status" value="1"/>
</dbReference>
<dbReference type="GO" id="GO:0008784">
    <property type="term" value="F:alanine racemase activity"/>
    <property type="evidence" value="ECO:0007669"/>
    <property type="project" value="UniProtKB-UniRule"/>
</dbReference>
<dbReference type="PROSITE" id="PS00395">
    <property type="entry name" value="ALANINE_RACEMASE"/>
    <property type="match status" value="1"/>
</dbReference>
<dbReference type="SMART" id="SM01005">
    <property type="entry name" value="Ala_racemase_C"/>
    <property type="match status" value="1"/>
</dbReference>
<dbReference type="InterPro" id="IPR001608">
    <property type="entry name" value="Ala_racemase_N"/>
</dbReference>
<keyword evidence="7" id="KW-0175">Coiled coil</keyword>
<evidence type="ECO:0000256" key="2">
    <source>
        <dbReference type="ARBA" id="ARBA00022898"/>
    </source>
</evidence>
<dbReference type="Gene3D" id="3.20.20.10">
    <property type="entry name" value="Alanine racemase"/>
    <property type="match status" value="1"/>
</dbReference>
<comment type="similarity">
    <text evidence="4">Belongs to the alanine racemase family.</text>
</comment>
<evidence type="ECO:0000259" key="8">
    <source>
        <dbReference type="SMART" id="SM01005"/>
    </source>
</evidence>
<evidence type="ECO:0000256" key="3">
    <source>
        <dbReference type="ARBA" id="ARBA00023235"/>
    </source>
</evidence>
<gene>
    <name evidence="9" type="ORF">AVDCRST_MAG67-1499</name>
</gene>
<evidence type="ECO:0000256" key="7">
    <source>
        <dbReference type="SAM" id="Coils"/>
    </source>
</evidence>
<dbReference type="UniPathway" id="UPA00042">
    <property type="reaction ID" value="UER00497"/>
</dbReference>
<evidence type="ECO:0000256" key="1">
    <source>
        <dbReference type="ARBA" id="ARBA00001933"/>
    </source>
</evidence>
<feature type="binding site" evidence="4 6">
    <location>
        <position position="135"/>
    </location>
    <ligand>
        <name>substrate</name>
    </ligand>
</feature>
<dbReference type="InterPro" id="IPR009006">
    <property type="entry name" value="Ala_racemase/Decarboxylase_C"/>
</dbReference>
<dbReference type="PANTHER" id="PTHR30511:SF0">
    <property type="entry name" value="ALANINE RACEMASE, CATABOLIC-RELATED"/>
    <property type="match status" value="1"/>
</dbReference>
<evidence type="ECO:0000256" key="4">
    <source>
        <dbReference type="HAMAP-Rule" id="MF_01201"/>
    </source>
</evidence>
<dbReference type="EC" id="5.1.1.1" evidence="4"/>
<dbReference type="CDD" id="cd00430">
    <property type="entry name" value="PLPDE_III_AR"/>
    <property type="match status" value="1"/>
</dbReference>
<dbReference type="GO" id="GO:0030170">
    <property type="term" value="F:pyridoxal phosphate binding"/>
    <property type="evidence" value="ECO:0007669"/>
    <property type="project" value="UniProtKB-UniRule"/>
</dbReference>
<name>A0A6J4S9P5_9ACTN</name>
<keyword evidence="3 4" id="KW-0413">Isomerase</keyword>
<dbReference type="SUPFAM" id="SSF50621">
    <property type="entry name" value="Alanine racemase C-terminal domain-like"/>
    <property type="match status" value="1"/>
</dbReference>
<feature type="modified residue" description="N6-(pyridoxal phosphate)lysine" evidence="4 5">
    <location>
        <position position="42"/>
    </location>
</feature>
<accession>A0A6J4S9P5</accession>
<evidence type="ECO:0000256" key="6">
    <source>
        <dbReference type="PIRSR" id="PIRSR600821-52"/>
    </source>
</evidence>
<dbReference type="AlphaFoldDB" id="A0A6J4S9P5"/>
<feature type="binding site" evidence="4 6">
    <location>
        <position position="312"/>
    </location>
    <ligand>
        <name>substrate</name>
    </ligand>
</feature>
<dbReference type="Pfam" id="PF00842">
    <property type="entry name" value="Ala_racemase_C"/>
    <property type="match status" value="1"/>
</dbReference>
<dbReference type="HAMAP" id="MF_01201">
    <property type="entry name" value="Ala_racemase"/>
    <property type="match status" value="1"/>
</dbReference>
<dbReference type="InterPro" id="IPR011079">
    <property type="entry name" value="Ala_racemase_C"/>
</dbReference>
<keyword evidence="2 4" id="KW-0663">Pyridoxal phosphate</keyword>
<dbReference type="FunFam" id="3.20.20.10:FF:000002">
    <property type="entry name" value="Alanine racemase"/>
    <property type="match status" value="1"/>
</dbReference>
<dbReference type="Pfam" id="PF01168">
    <property type="entry name" value="Ala_racemase_N"/>
    <property type="match status" value="1"/>
</dbReference>
<comment type="cofactor">
    <cofactor evidence="1 4 5">
        <name>pyridoxal 5'-phosphate</name>
        <dbReference type="ChEBI" id="CHEBI:597326"/>
    </cofactor>
</comment>
<evidence type="ECO:0000256" key="5">
    <source>
        <dbReference type="PIRSR" id="PIRSR600821-50"/>
    </source>
</evidence>
<feature type="domain" description="Alanine racemase C-terminal" evidence="8">
    <location>
        <begin position="243"/>
        <end position="371"/>
    </location>
</feature>
<evidence type="ECO:0000313" key="9">
    <source>
        <dbReference type="EMBL" id="CAA9493468.1"/>
    </source>
</evidence>
<comment type="pathway">
    <text evidence="4">Amino-acid biosynthesis; D-alanine biosynthesis; D-alanine from L-alanine: step 1/1.</text>
</comment>
<comment type="catalytic activity">
    <reaction evidence="4">
        <text>L-alanine = D-alanine</text>
        <dbReference type="Rhea" id="RHEA:20249"/>
        <dbReference type="ChEBI" id="CHEBI:57416"/>
        <dbReference type="ChEBI" id="CHEBI:57972"/>
        <dbReference type="EC" id="5.1.1.1"/>
    </reaction>
</comment>
<organism evidence="9">
    <name type="scientific">uncultured Solirubrobacteraceae bacterium</name>
    <dbReference type="NCBI Taxonomy" id="1162706"/>
    <lineage>
        <taxon>Bacteria</taxon>
        <taxon>Bacillati</taxon>
        <taxon>Actinomycetota</taxon>
        <taxon>Thermoleophilia</taxon>
        <taxon>Solirubrobacterales</taxon>
        <taxon>Solirubrobacteraceae</taxon>
        <taxon>environmental samples</taxon>
    </lineage>
</organism>
<dbReference type="NCBIfam" id="TIGR00492">
    <property type="entry name" value="alr"/>
    <property type="match status" value="1"/>
</dbReference>
<dbReference type="GO" id="GO:0005829">
    <property type="term" value="C:cytosol"/>
    <property type="evidence" value="ECO:0007669"/>
    <property type="project" value="TreeGrafter"/>
</dbReference>
<feature type="coiled-coil region" evidence="7">
    <location>
        <begin position="10"/>
        <end position="37"/>
    </location>
</feature>
<dbReference type="Gene3D" id="2.40.37.10">
    <property type="entry name" value="Lyase, Ornithine Decarboxylase, Chain A, domain 1"/>
    <property type="match status" value="1"/>
</dbReference>
<protein>
    <recommendedName>
        <fullName evidence="4">Alanine racemase</fullName>
        <ecNumber evidence="4">5.1.1.1</ecNumber>
    </recommendedName>
</protein>
<reference evidence="9" key="1">
    <citation type="submission" date="2020-02" db="EMBL/GenBank/DDBJ databases">
        <authorList>
            <person name="Meier V. D."/>
        </authorList>
    </citation>
    <scope>NUCLEOTIDE SEQUENCE</scope>
    <source>
        <strain evidence="9">AVDCRST_MAG67</strain>
    </source>
</reference>
<dbReference type="PRINTS" id="PR00992">
    <property type="entry name" value="ALARACEMASE"/>
</dbReference>
<sequence>MAIQQDVAVRALARVNLAAIERNVARMRRELAAAGALCAVVKADGYGHGAVPAARAALSGGATWLAVVAAQEAATLRAAGIHAPILVMGALAPHELDVALEAHADVVAWDEAFVAAVAARGGGSVHVKLDTGMGRLGTRDAAAATRVAQAAAATDGVYLAGAMTHFATADERGDAFFGEQLARFEDWALALKAAHPSIILHAANSAATLRDAAAHFDMVRAGVAIYGLDPFHEDAAARDLEPALELRSYVSAVKPVAPGESAGYGRRFVAEQPTHTATIPIGYGDGVRRALTNNADVLVRGERRSLVGTVSMDNVILEVGSPPAAAVGDAAILIGSQGEERISAEEVARRIGTINYEVTCGLLPRVPRVYHRDGKPA</sequence>
<dbReference type="InterPro" id="IPR020622">
    <property type="entry name" value="Ala_racemase_pyridoxalP-BS"/>
</dbReference>
<comment type="function">
    <text evidence="4">Catalyzes the interconversion of L-alanine and D-alanine. May also act on other amino acids.</text>
</comment>
<feature type="active site" description="Proton acceptor; specific for L-alanine" evidence="4">
    <location>
        <position position="264"/>
    </location>
</feature>
<feature type="active site" description="Proton acceptor; specific for D-alanine" evidence="4">
    <location>
        <position position="42"/>
    </location>
</feature>
<dbReference type="InterPro" id="IPR029066">
    <property type="entry name" value="PLP-binding_barrel"/>
</dbReference>
<proteinExistence type="inferred from homology"/>
<dbReference type="EMBL" id="CADCVQ010000067">
    <property type="protein sequence ID" value="CAA9493468.1"/>
    <property type="molecule type" value="Genomic_DNA"/>
</dbReference>
<dbReference type="InterPro" id="IPR000821">
    <property type="entry name" value="Ala_racemase"/>
</dbReference>
<dbReference type="PANTHER" id="PTHR30511">
    <property type="entry name" value="ALANINE RACEMASE"/>
    <property type="match status" value="1"/>
</dbReference>
<dbReference type="GO" id="GO:0030632">
    <property type="term" value="P:D-alanine biosynthetic process"/>
    <property type="evidence" value="ECO:0007669"/>
    <property type="project" value="UniProtKB-UniRule"/>
</dbReference>